<keyword evidence="1" id="KW-0444">Lipid biosynthesis</keyword>
<evidence type="ECO:0000256" key="3">
    <source>
        <dbReference type="ARBA" id="ARBA00022679"/>
    </source>
</evidence>
<dbReference type="PANTHER" id="PTHR43480">
    <property type="entry name" value="ACYL-[ACYL-CARRIER-PROTEIN]--UDP-N-ACETYLGLUCOSAMINE O-ACYLTRANSFERASE"/>
    <property type="match status" value="1"/>
</dbReference>
<dbReference type="OrthoDB" id="2643438at2"/>
<evidence type="ECO:0000256" key="5">
    <source>
        <dbReference type="ARBA" id="ARBA00023315"/>
    </source>
</evidence>
<dbReference type="InterPro" id="IPR011004">
    <property type="entry name" value="Trimer_LpxA-like_sf"/>
</dbReference>
<dbReference type="Pfam" id="PF14602">
    <property type="entry name" value="Hexapep_2"/>
    <property type="match status" value="1"/>
</dbReference>
<dbReference type="EMBL" id="SGWQ01000001">
    <property type="protein sequence ID" value="RZS45167.1"/>
    <property type="molecule type" value="Genomic_DNA"/>
</dbReference>
<keyword evidence="2" id="KW-0441">Lipid A biosynthesis</keyword>
<dbReference type="Gene3D" id="2.160.10.10">
    <property type="entry name" value="Hexapeptide repeat proteins"/>
    <property type="match status" value="1"/>
</dbReference>
<dbReference type="GO" id="GO:0016020">
    <property type="term" value="C:membrane"/>
    <property type="evidence" value="ECO:0007669"/>
    <property type="project" value="GOC"/>
</dbReference>
<dbReference type="PIRSF" id="PIRSF000456">
    <property type="entry name" value="UDP-GlcNAc_acltr"/>
    <property type="match status" value="1"/>
</dbReference>
<dbReference type="GO" id="GO:0008780">
    <property type="term" value="F:acyl-[acyl-carrier-protein]-UDP-N-acetylglucosamine O-acyltransferase activity"/>
    <property type="evidence" value="ECO:0007669"/>
    <property type="project" value="InterPro"/>
</dbReference>
<evidence type="ECO:0000256" key="4">
    <source>
        <dbReference type="ARBA" id="ARBA00023098"/>
    </source>
</evidence>
<dbReference type="SUPFAM" id="SSF51161">
    <property type="entry name" value="Trimeric LpxA-like enzymes"/>
    <property type="match status" value="1"/>
</dbReference>
<keyword evidence="5 7" id="KW-0012">Acyltransferase</keyword>
<organism evidence="7 8">
    <name type="scientific">Herbihabitans rhizosphaerae</name>
    <dbReference type="NCBI Taxonomy" id="1872711"/>
    <lineage>
        <taxon>Bacteria</taxon>
        <taxon>Bacillati</taxon>
        <taxon>Actinomycetota</taxon>
        <taxon>Actinomycetes</taxon>
        <taxon>Pseudonocardiales</taxon>
        <taxon>Pseudonocardiaceae</taxon>
        <taxon>Herbihabitans</taxon>
    </lineage>
</organism>
<protein>
    <submittedName>
        <fullName evidence="7">UDP-N-acetylglucosamine acyltransferase</fullName>
    </submittedName>
</protein>
<dbReference type="GO" id="GO:0009245">
    <property type="term" value="P:lipid A biosynthetic process"/>
    <property type="evidence" value="ECO:0007669"/>
    <property type="project" value="UniProtKB-KW"/>
</dbReference>
<sequence length="231" mass="23724">MSVHPSAVIGDGVKLGTGVTVGPHAVLLGPIEVGDDCWIGPGCVIGTPPEITGVDHPSEWSAPRDAPGVRIGARTVIRELSTIHAGSYRPTTIGADCWLLNRVYVAHDCLIGDRVTLSAGVSLGGHIQVGDGVNVGMNAVVHQRRVIGPGAMVGMGSAVSRDVPPFAKAYGSPVRLHGVNAVGMSRSGIADSDVAVLASAYEQGRPPVELPASLVAAFAWWTAAEPARPLV</sequence>
<dbReference type="InterPro" id="IPR029098">
    <property type="entry name" value="Acetyltransf_C"/>
</dbReference>
<keyword evidence="8" id="KW-1185">Reference proteome</keyword>
<feature type="domain" description="UDP N-acetylglucosamine O-acyltransferase C-terminal" evidence="6">
    <location>
        <begin position="162"/>
        <end position="202"/>
    </location>
</feature>
<dbReference type="Pfam" id="PF00132">
    <property type="entry name" value="Hexapep"/>
    <property type="match status" value="1"/>
</dbReference>
<dbReference type="InterPro" id="IPR001451">
    <property type="entry name" value="Hexapep"/>
</dbReference>
<dbReference type="Proteomes" id="UP000294257">
    <property type="component" value="Unassembled WGS sequence"/>
</dbReference>
<evidence type="ECO:0000313" key="8">
    <source>
        <dbReference type="Proteomes" id="UP000294257"/>
    </source>
</evidence>
<evidence type="ECO:0000259" key="6">
    <source>
        <dbReference type="Pfam" id="PF13720"/>
    </source>
</evidence>
<dbReference type="RefSeq" id="WP_130342741.1">
    <property type="nucleotide sequence ID" value="NZ_SGWQ01000001.1"/>
</dbReference>
<evidence type="ECO:0000256" key="2">
    <source>
        <dbReference type="ARBA" id="ARBA00022556"/>
    </source>
</evidence>
<evidence type="ECO:0000313" key="7">
    <source>
        <dbReference type="EMBL" id="RZS45167.1"/>
    </source>
</evidence>
<comment type="caution">
    <text evidence="7">The sequence shown here is derived from an EMBL/GenBank/DDBJ whole genome shotgun (WGS) entry which is preliminary data.</text>
</comment>
<accession>A0A4Q7L725</accession>
<evidence type="ECO:0000256" key="1">
    <source>
        <dbReference type="ARBA" id="ARBA00022516"/>
    </source>
</evidence>
<dbReference type="PANTHER" id="PTHR43480:SF1">
    <property type="entry name" value="ACYL-[ACYL-CARRIER-PROTEIN]--UDP-N-ACETYLGLUCOSAMINE O-ACYLTRANSFERASE, MITOCHONDRIAL-RELATED"/>
    <property type="match status" value="1"/>
</dbReference>
<reference evidence="7 8" key="1">
    <citation type="submission" date="2019-02" db="EMBL/GenBank/DDBJ databases">
        <title>Genomic Encyclopedia of Type Strains, Phase IV (KMG-IV): sequencing the most valuable type-strain genomes for metagenomic binning, comparative biology and taxonomic classification.</title>
        <authorList>
            <person name="Goeker M."/>
        </authorList>
    </citation>
    <scope>NUCLEOTIDE SEQUENCE [LARGE SCALE GENOMIC DNA]</scope>
    <source>
        <strain evidence="7 8">DSM 101727</strain>
    </source>
</reference>
<keyword evidence="3 7" id="KW-0808">Transferase</keyword>
<dbReference type="AlphaFoldDB" id="A0A4Q7L725"/>
<dbReference type="Pfam" id="PF13720">
    <property type="entry name" value="Acetyltransf_11"/>
    <property type="match status" value="1"/>
</dbReference>
<gene>
    <name evidence="7" type="ORF">EV193_1011054</name>
</gene>
<proteinExistence type="predicted"/>
<dbReference type="InterPro" id="IPR010137">
    <property type="entry name" value="Lipid_A_LpxA"/>
</dbReference>
<name>A0A4Q7L725_9PSEU</name>
<keyword evidence="4" id="KW-0443">Lipid metabolism</keyword>